<organism evidence="2 3">
    <name type="scientific">Sphingobium scionense</name>
    <dbReference type="NCBI Taxonomy" id="1404341"/>
    <lineage>
        <taxon>Bacteria</taxon>
        <taxon>Pseudomonadati</taxon>
        <taxon>Pseudomonadota</taxon>
        <taxon>Alphaproteobacteria</taxon>
        <taxon>Sphingomonadales</taxon>
        <taxon>Sphingomonadaceae</taxon>
        <taxon>Sphingobium</taxon>
    </lineage>
</organism>
<dbReference type="Proteomes" id="UP000590524">
    <property type="component" value="Unassembled WGS sequence"/>
</dbReference>
<accession>A0A7W6LTJ0</accession>
<dbReference type="InterPro" id="IPR036388">
    <property type="entry name" value="WH-like_DNA-bd_sf"/>
</dbReference>
<dbReference type="EMBL" id="JACIEU010000011">
    <property type="protein sequence ID" value="MBB4149111.1"/>
    <property type="molecule type" value="Genomic_DNA"/>
</dbReference>
<protein>
    <recommendedName>
        <fullName evidence="4">LexA repressor DNA-binding domain-containing protein</fullName>
    </recommendedName>
</protein>
<evidence type="ECO:0000256" key="1">
    <source>
        <dbReference type="SAM" id="MobiDB-lite"/>
    </source>
</evidence>
<reference evidence="2 3" key="1">
    <citation type="submission" date="2020-08" db="EMBL/GenBank/DDBJ databases">
        <title>Genomic Encyclopedia of Type Strains, Phase IV (KMG-IV): sequencing the most valuable type-strain genomes for metagenomic binning, comparative biology and taxonomic classification.</title>
        <authorList>
            <person name="Goeker M."/>
        </authorList>
    </citation>
    <scope>NUCLEOTIDE SEQUENCE [LARGE SCALE GENOMIC DNA]</scope>
    <source>
        <strain evidence="2 3">DSM 19371</strain>
    </source>
</reference>
<feature type="compositionally biased region" description="Basic and acidic residues" evidence="1">
    <location>
        <begin position="135"/>
        <end position="151"/>
    </location>
</feature>
<dbReference type="SUPFAM" id="SSF46785">
    <property type="entry name" value="Winged helix' DNA-binding domain"/>
    <property type="match status" value="1"/>
</dbReference>
<feature type="region of interest" description="Disordered" evidence="1">
    <location>
        <begin position="122"/>
        <end position="151"/>
    </location>
</feature>
<dbReference type="AlphaFoldDB" id="A0A7W6LTJ0"/>
<dbReference type="RefSeq" id="WP_188082753.1">
    <property type="nucleotide sequence ID" value="NZ_JACIEU010000011.1"/>
</dbReference>
<keyword evidence="3" id="KW-1185">Reference proteome</keyword>
<sequence>MEIKAVRLAPDMPSRKDQVYRFLCDYHDRYLSGPSLSAIAAACHTNKARVQDAIRKLEREQLVHRTPGKKGGTIPSRHHADMVLRELEARGYIINPPGTPLIDLDQDGRLVVSADTVTNASLPPAHPCVHGAGQSDERDGHDGEFDKGRSL</sequence>
<name>A0A7W6LTJ0_9SPHN</name>
<evidence type="ECO:0000313" key="3">
    <source>
        <dbReference type="Proteomes" id="UP000590524"/>
    </source>
</evidence>
<evidence type="ECO:0000313" key="2">
    <source>
        <dbReference type="EMBL" id="MBB4149111.1"/>
    </source>
</evidence>
<comment type="caution">
    <text evidence="2">The sequence shown here is derived from an EMBL/GenBank/DDBJ whole genome shotgun (WGS) entry which is preliminary data.</text>
</comment>
<evidence type="ECO:0008006" key="4">
    <source>
        <dbReference type="Google" id="ProtNLM"/>
    </source>
</evidence>
<dbReference type="InterPro" id="IPR036390">
    <property type="entry name" value="WH_DNA-bd_sf"/>
</dbReference>
<proteinExistence type="predicted"/>
<gene>
    <name evidence="2" type="ORF">GGQ90_002900</name>
</gene>
<dbReference type="Gene3D" id="1.10.10.10">
    <property type="entry name" value="Winged helix-like DNA-binding domain superfamily/Winged helix DNA-binding domain"/>
    <property type="match status" value="1"/>
</dbReference>